<organism evidence="2 3">
    <name type="scientific">Paractinoplanes abujensis</name>
    <dbReference type="NCBI Taxonomy" id="882441"/>
    <lineage>
        <taxon>Bacteria</taxon>
        <taxon>Bacillati</taxon>
        <taxon>Actinomycetota</taxon>
        <taxon>Actinomycetes</taxon>
        <taxon>Micromonosporales</taxon>
        <taxon>Micromonosporaceae</taxon>
        <taxon>Paractinoplanes</taxon>
    </lineage>
</organism>
<accession>A0A7W7CP13</accession>
<proteinExistence type="predicted"/>
<comment type="caution">
    <text evidence="2">The sequence shown here is derived from an EMBL/GenBank/DDBJ whole genome shotgun (WGS) entry which is preliminary data.</text>
</comment>
<dbReference type="AlphaFoldDB" id="A0A7W7CP13"/>
<name>A0A7W7CP13_9ACTN</name>
<protein>
    <submittedName>
        <fullName evidence="2">Uncharacterized protein</fullName>
    </submittedName>
</protein>
<dbReference type="Proteomes" id="UP000542742">
    <property type="component" value="Unassembled WGS sequence"/>
</dbReference>
<dbReference type="EMBL" id="JACHMF010000001">
    <property type="protein sequence ID" value="MBB4690321.1"/>
    <property type="molecule type" value="Genomic_DNA"/>
</dbReference>
<feature type="signal peptide" evidence="1">
    <location>
        <begin position="1"/>
        <end position="24"/>
    </location>
</feature>
<feature type="chain" id="PRO_5030540352" evidence="1">
    <location>
        <begin position="25"/>
        <end position="150"/>
    </location>
</feature>
<keyword evidence="3" id="KW-1185">Reference proteome</keyword>
<keyword evidence="1" id="KW-0732">Signal</keyword>
<evidence type="ECO:0000256" key="1">
    <source>
        <dbReference type="SAM" id="SignalP"/>
    </source>
</evidence>
<gene>
    <name evidence="2" type="ORF">BKA14_000469</name>
</gene>
<dbReference type="PROSITE" id="PS51257">
    <property type="entry name" value="PROKAR_LIPOPROTEIN"/>
    <property type="match status" value="1"/>
</dbReference>
<evidence type="ECO:0000313" key="3">
    <source>
        <dbReference type="Proteomes" id="UP000542742"/>
    </source>
</evidence>
<evidence type="ECO:0000313" key="2">
    <source>
        <dbReference type="EMBL" id="MBB4690321.1"/>
    </source>
</evidence>
<sequence length="150" mass="15203">MCHRRLTTVPLVLAGLLAGCQVDATPGSHPVPISNAPVPTASAGVPEYVCAATDKILHDGASRLATLATGSGDEVTTGVQRTLADMASQVAAERAAVSDVGLLDALQKISDELAAGAARPDPVAYVNGDFPTVGQKLDGHCDQEPARPPG</sequence>
<dbReference type="RefSeq" id="WP_184949296.1">
    <property type="nucleotide sequence ID" value="NZ_BOMC01000050.1"/>
</dbReference>
<reference evidence="2 3" key="1">
    <citation type="submission" date="2020-08" db="EMBL/GenBank/DDBJ databases">
        <title>Sequencing the genomes of 1000 actinobacteria strains.</title>
        <authorList>
            <person name="Klenk H.-P."/>
        </authorList>
    </citation>
    <scope>NUCLEOTIDE SEQUENCE [LARGE SCALE GENOMIC DNA]</scope>
    <source>
        <strain evidence="2 3">DSM 45518</strain>
    </source>
</reference>